<dbReference type="OrthoDB" id="674604at2759"/>
<dbReference type="Proteomes" id="UP000799777">
    <property type="component" value="Unassembled WGS sequence"/>
</dbReference>
<feature type="non-terminal residue" evidence="3">
    <location>
        <position position="322"/>
    </location>
</feature>
<dbReference type="InterPro" id="IPR058525">
    <property type="entry name" value="DUF8212"/>
</dbReference>
<feature type="domain" description="DUF8212" evidence="2">
    <location>
        <begin position="248"/>
        <end position="273"/>
    </location>
</feature>
<dbReference type="PANTHER" id="PTHR10622">
    <property type="entry name" value="HET DOMAIN-CONTAINING PROTEIN"/>
    <property type="match status" value="1"/>
</dbReference>
<evidence type="ECO:0000313" key="3">
    <source>
        <dbReference type="EMBL" id="KAF2030919.1"/>
    </source>
</evidence>
<dbReference type="Pfam" id="PF06985">
    <property type="entry name" value="HET"/>
    <property type="match status" value="1"/>
</dbReference>
<name>A0A9P4HB10_9PLEO</name>
<proteinExistence type="predicted"/>
<comment type="caution">
    <text evidence="3">The sequence shown here is derived from an EMBL/GenBank/DDBJ whole genome shotgun (WGS) entry which is preliminary data.</text>
</comment>
<reference evidence="3" key="1">
    <citation type="journal article" date="2020" name="Stud. Mycol.">
        <title>101 Dothideomycetes genomes: a test case for predicting lifestyles and emergence of pathogens.</title>
        <authorList>
            <person name="Haridas S."/>
            <person name="Albert R."/>
            <person name="Binder M."/>
            <person name="Bloem J."/>
            <person name="Labutti K."/>
            <person name="Salamov A."/>
            <person name="Andreopoulos B."/>
            <person name="Baker S."/>
            <person name="Barry K."/>
            <person name="Bills G."/>
            <person name="Bluhm B."/>
            <person name="Cannon C."/>
            <person name="Castanera R."/>
            <person name="Culley D."/>
            <person name="Daum C."/>
            <person name="Ezra D."/>
            <person name="Gonzalez J."/>
            <person name="Henrissat B."/>
            <person name="Kuo A."/>
            <person name="Liang C."/>
            <person name="Lipzen A."/>
            <person name="Lutzoni F."/>
            <person name="Magnuson J."/>
            <person name="Mondo S."/>
            <person name="Nolan M."/>
            <person name="Ohm R."/>
            <person name="Pangilinan J."/>
            <person name="Park H.-J."/>
            <person name="Ramirez L."/>
            <person name="Alfaro M."/>
            <person name="Sun H."/>
            <person name="Tritt A."/>
            <person name="Yoshinaga Y."/>
            <person name="Zwiers L.-H."/>
            <person name="Turgeon B."/>
            <person name="Goodwin S."/>
            <person name="Spatafora J."/>
            <person name="Crous P."/>
            <person name="Grigoriev I."/>
        </authorList>
    </citation>
    <scope>NUCLEOTIDE SEQUENCE</scope>
    <source>
        <strain evidence="3">CBS 110217</strain>
    </source>
</reference>
<dbReference type="EMBL" id="ML978185">
    <property type="protein sequence ID" value="KAF2030919.1"/>
    <property type="molecule type" value="Genomic_DNA"/>
</dbReference>
<accession>A0A9P4HB10</accession>
<evidence type="ECO:0000313" key="4">
    <source>
        <dbReference type="Proteomes" id="UP000799777"/>
    </source>
</evidence>
<evidence type="ECO:0000259" key="1">
    <source>
        <dbReference type="Pfam" id="PF06985"/>
    </source>
</evidence>
<dbReference type="Pfam" id="PF26640">
    <property type="entry name" value="DUF8212"/>
    <property type="match status" value="1"/>
</dbReference>
<dbReference type="AlphaFoldDB" id="A0A9P4HB10"/>
<evidence type="ECO:0000259" key="2">
    <source>
        <dbReference type="Pfam" id="PF26640"/>
    </source>
</evidence>
<keyword evidence="4" id="KW-1185">Reference proteome</keyword>
<sequence length="322" mass="36418">MRLIDAKLLKLERFDDDTKIPPYAILSHTWGSAEVSLQQFEDAYTGDHFTRFQFEQMAGYAKIVMASKQALEDGYAYVWVDTCCIDKTSSAELSEAINSMFRWYKNAKVCYAYLEDIEAGISPPPDSGTVDESIRWNPKKLHIKNRLSEARWFTRGWTLQELIAPLYVRFYTSNWSLIGTKANLLAELEDITGIDADALDGEPPESFSVSKRMSWASNRTTTRTEDIAYSLMGLFEVNMPLLYGEGEKAFVRLQEQILLDDDDQSIFAWSPSASNARPCTLGISVFATSPRDFAHGDDFHSYVPHGEPPTMTNQGVRVDLPV</sequence>
<dbReference type="PANTHER" id="PTHR10622:SF10">
    <property type="entry name" value="HET DOMAIN-CONTAINING PROTEIN"/>
    <property type="match status" value="1"/>
</dbReference>
<protein>
    <submittedName>
        <fullName evidence="3">HET-domain-containing protein</fullName>
    </submittedName>
</protein>
<organism evidence="3 4">
    <name type="scientific">Setomelanomma holmii</name>
    <dbReference type="NCBI Taxonomy" id="210430"/>
    <lineage>
        <taxon>Eukaryota</taxon>
        <taxon>Fungi</taxon>
        <taxon>Dikarya</taxon>
        <taxon>Ascomycota</taxon>
        <taxon>Pezizomycotina</taxon>
        <taxon>Dothideomycetes</taxon>
        <taxon>Pleosporomycetidae</taxon>
        <taxon>Pleosporales</taxon>
        <taxon>Pleosporineae</taxon>
        <taxon>Phaeosphaeriaceae</taxon>
        <taxon>Setomelanomma</taxon>
    </lineage>
</organism>
<gene>
    <name evidence="3" type="ORF">EK21DRAFT_47846</name>
</gene>
<feature type="domain" description="Heterokaryon incompatibility" evidence="1">
    <location>
        <begin position="23"/>
        <end position="161"/>
    </location>
</feature>
<dbReference type="InterPro" id="IPR010730">
    <property type="entry name" value="HET"/>
</dbReference>